<dbReference type="InterPro" id="IPR024498">
    <property type="entry name" value="DUF2786"/>
</dbReference>
<dbReference type="Pfam" id="PF23771">
    <property type="entry name" value="DUF7168"/>
    <property type="match status" value="1"/>
</dbReference>
<dbReference type="InterPro" id="IPR055592">
    <property type="entry name" value="DUF7168"/>
</dbReference>
<accession>A0AAI8YT86</accession>
<dbReference type="Pfam" id="PF10979">
    <property type="entry name" value="DUF2786"/>
    <property type="match status" value="1"/>
</dbReference>
<evidence type="ECO:0000259" key="3">
    <source>
        <dbReference type="Pfam" id="PF23771"/>
    </source>
</evidence>
<feature type="compositionally biased region" description="Acidic residues" evidence="1">
    <location>
        <begin position="263"/>
        <end position="277"/>
    </location>
</feature>
<feature type="region of interest" description="Disordered" evidence="1">
    <location>
        <begin position="352"/>
        <end position="385"/>
    </location>
</feature>
<feature type="compositionally biased region" description="Polar residues" evidence="1">
    <location>
        <begin position="281"/>
        <end position="296"/>
    </location>
</feature>
<evidence type="ECO:0008006" key="6">
    <source>
        <dbReference type="Google" id="ProtNLM"/>
    </source>
</evidence>
<dbReference type="Proteomes" id="UP001296104">
    <property type="component" value="Unassembled WGS sequence"/>
</dbReference>
<evidence type="ECO:0000259" key="2">
    <source>
        <dbReference type="Pfam" id="PF10979"/>
    </source>
</evidence>
<evidence type="ECO:0000313" key="5">
    <source>
        <dbReference type="Proteomes" id="UP001296104"/>
    </source>
</evidence>
<organism evidence="4 5">
    <name type="scientific">Lecanosticta acicola</name>
    <dbReference type="NCBI Taxonomy" id="111012"/>
    <lineage>
        <taxon>Eukaryota</taxon>
        <taxon>Fungi</taxon>
        <taxon>Dikarya</taxon>
        <taxon>Ascomycota</taxon>
        <taxon>Pezizomycotina</taxon>
        <taxon>Dothideomycetes</taxon>
        <taxon>Dothideomycetidae</taxon>
        <taxon>Mycosphaerellales</taxon>
        <taxon>Mycosphaerellaceae</taxon>
        <taxon>Lecanosticta</taxon>
    </lineage>
</organism>
<evidence type="ECO:0000313" key="4">
    <source>
        <dbReference type="EMBL" id="CAK3844629.1"/>
    </source>
</evidence>
<keyword evidence="5" id="KW-1185">Reference proteome</keyword>
<name>A0AAI8YT86_9PEZI</name>
<evidence type="ECO:0000256" key="1">
    <source>
        <dbReference type="SAM" id="MobiDB-lite"/>
    </source>
</evidence>
<comment type="caution">
    <text evidence="4">The sequence shown here is derived from an EMBL/GenBank/DDBJ whole genome shotgun (WGS) entry which is preliminary data.</text>
</comment>
<proteinExistence type="predicted"/>
<dbReference type="EMBL" id="CAVMBE010000006">
    <property type="protein sequence ID" value="CAK3844629.1"/>
    <property type="molecule type" value="Genomic_DNA"/>
</dbReference>
<protein>
    <recommendedName>
        <fullName evidence="6">DUF2786 domain-containing protein</fullName>
    </recommendedName>
</protein>
<dbReference type="AlphaFoldDB" id="A0AAI8YT86"/>
<feature type="domain" description="DUF7168" evidence="3">
    <location>
        <begin position="125"/>
        <end position="241"/>
    </location>
</feature>
<feature type="region of interest" description="Disordered" evidence="1">
    <location>
        <begin position="250"/>
        <end position="301"/>
    </location>
</feature>
<feature type="compositionally biased region" description="Polar residues" evidence="1">
    <location>
        <begin position="353"/>
        <end position="385"/>
    </location>
</feature>
<feature type="region of interest" description="Disordered" evidence="1">
    <location>
        <begin position="1"/>
        <end position="26"/>
    </location>
</feature>
<reference evidence="4" key="1">
    <citation type="submission" date="2023-11" db="EMBL/GenBank/DDBJ databases">
        <authorList>
            <person name="Alioto T."/>
            <person name="Alioto T."/>
            <person name="Gomez Garrido J."/>
        </authorList>
    </citation>
    <scope>NUCLEOTIDE SEQUENCE</scope>
</reference>
<feature type="domain" description="DUF2786" evidence="2">
    <location>
        <begin position="57"/>
        <end position="96"/>
    </location>
</feature>
<sequence length="477" mass="53193">MAVGTAGVIHHNPDVPGKRTTRPPRRAPPLYKAAVIETADSSSIRVNSSTADIDEAILARIKKCLERANHPNAAKAEARAALYLAFRLMKQFNVTQAEVMAHETPETQRKYAGQSTVAILRRDGNQNKTVQENIYIDPLVCAVEAYFTTKAYITHEERSLEITFYGISENTATAANAFEMVFNLIVERARKYPGQNGKNSYCVGIADGLLRHAEKLNKDEEARAKKAEQDTFAARVKEEEVQRQAALHRLGQFPTEGDMADNTAEDVSQDECEEVEDDRSSTMSPDSWNPLWASSTYDDDDDDEVRQEFIDNEDKSGTEELGEFIEDDVNDTPVDLTEYTNALVDAIAKELRSASSHSPPDSITQPTSEAPISQATRTYSTDSIDPTYQDPILGHAWASHMQLITFRETATKIADEYLRGQGIQKYQSKKGDFSVVNPDVYKQGKKDSKKIDVLRKTIKETVAGEQPELASSRLYPK</sequence>
<gene>
    <name evidence="4" type="ORF">LECACI_7A001555</name>
</gene>